<proteinExistence type="predicted"/>
<accession>A0AAV7KWX4</accession>
<name>A0AAV7KWX4_PLEWA</name>
<evidence type="ECO:0000256" key="1">
    <source>
        <dbReference type="SAM" id="MobiDB-lite"/>
    </source>
</evidence>
<keyword evidence="3" id="KW-1185">Reference proteome</keyword>
<evidence type="ECO:0000313" key="2">
    <source>
        <dbReference type="EMBL" id="KAJ1082727.1"/>
    </source>
</evidence>
<organism evidence="2 3">
    <name type="scientific">Pleurodeles waltl</name>
    <name type="common">Iberian ribbed newt</name>
    <dbReference type="NCBI Taxonomy" id="8319"/>
    <lineage>
        <taxon>Eukaryota</taxon>
        <taxon>Metazoa</taxon>
        <taxon>Chordata</taxon>
        <taxon>Craniata</taxon>
        <taxon>Vertebrata</taxon>
        <taxon>Euteleostomi</taxon>
        <taxon>Amphibia</taxon>
        <taxon>Batrachia</taxon>
        <taxon>Caudata</taxon>
        <taxon>Salamandroidea</taxon>
        <taxon>Salamandridae</taxon>
        <taxon>Pleurodelinae</taxon>
        <taxon>Pleurodeles</taxon>
    </lineage>
</organism>
<gene>
    <name evidence="2" type="ORF">NDU88_002892</name>
</gene>
<reference evidence="2" key="1">
    <citation type="journal article" date="2022" name="bioRxiv">
        <title>Sequencing and chromosome-scale assembly of the giantPleurodeles waltlgenome.</title>
        <authorList>
            <person name="Brown T."/>
            <person name="Elewa A."/>
            <person name="Iarovenko S."/>
            <person name="Subramanian E."/>
            <person name="Araus A.J."/>
            <person name="Petzold A."/>
            <person name="Susuki M."/>
            <person name="Suzuki K.-i.T."/>
            <person name="Hayashi T."/>
            <person name="Toyoda A."/>
            <person name="Oliveira C."/>
            <person name="Osipova E."/>
            <person name="Leigh N.D."/>
            <person name="Simon A."/>
            <person name="Yun M.H."/>
        </authorList>
    </citation>
    <scope>NUCLEOTIDE SEQUENCE</scope>
    <source>
        <strain evidence="2">20211129_DDA</strain>
        <tissue evidence="2">Liver</tissue>
    </source>
</reference>
<dbReference type="Proteomes" id="UP001066276">
    <property type="component" value="Chromosome 12"/>
</dbReference>
<evidence type="ECO:0000313" key="3">
    <source>
        <dbReference type="Proteomes" id="UP001066276"/>
    </source>
</evidence>
<feature type="region of interest" description="Disordered" evidence="1">
    <location>
        <begin position="69"/>
        <end position="143"/>
    </location>
</feature>
<comment type="caution">
    <text evidence="2">The sequence shown here is derived from an EMBL/GenBank/DDBJ whole genome shotgun (WGS) entry which is preliminary data.</text>
</comment>
<sequence>MRGFRGSMGIFVFKCGLKSCPLLRRSLSSGATTTPPFAHRFASWSSFFVCFHRRPAGLGVSLEAVASLPGAGPVSRSDLGGEAGSPAAPTEGSRGCPRSSQTPYDSSRGDIQYQGVSPPDPGPADERSNPTRRHVFAWPDHAP</sequence>
<dbReference type="AlphaFoldDB" id="A0AAV7KWX4"/>
<dbReference type="EMBL" id="JANPWB010000016">
    <property type="protein sequence ID" value="KAJ1082727.1"/>
    <property type="molecule type" value="Genomic_DNA"/>
</dbReference>
<protein>
    <submittedName>
        <fullName evidence="2">Uncharacterized protein</fullName>
    </submittedName>
</protein>